<reference evidence="3" key="1">
    <citation type="submission" date="2019-03" db="EMBL/GenBank/DDBJ databases">
        <title>WGS assembly of Setaria viridis.</title>
        <authorList>
            <person name="Huang P."/>
            <person name="Jenkins J."/>
            <person name="Grimwood J."/>
            <person name="Barry K."/>
            <person name="Healey A."/>
            <person name="Mamidi S."/>
            <person name="Sreedasyam A."/>
            <person name="Shu S."/>
            <person name="Feldman M."/>
            <person name="Wu J."/>
            <person name="Yu Y."/>
            <person name="Chen C."/>
            <person name="Johnson J."/>
            <person name="Rokhsar D."/>
            <person name="Baxter I."/>
            <person name="Schmutz J."/>
            <person name="Brutnell T."/>
            <person name="Kellogg E."/>
        </authorList>
    </citation>
    <scope>NUCLEOTIDE SEQUENCE [LARGE SCALE GENOMIC DNA]</scope>
</reference>
<evidence type="ECO:0000256" key="2">
    <source>
        <dbReference type="SAM" id="SignalP"/>
    </source>
</evidence>
<proteinExistence type="predicted"/>
<keyword evidence="2" id="KW-0732">Signal</keyword>
<dbReference type="Gramene" id="TKW08870">
    <property type="protein sequence ID" value="TKW08870"/>
    <property type="gene ID" value="SEVIR_6G053400v2"/>
</dbReference>
<dbReference type="Proteomes" id="UP000298652">
    <property type="component" value="Chromosome 6"/>
</dbReference>
<feature type="signal peptide" evidence="2">
    <location>
        <begin position="1"/>
        <end position="26"/>
    </location>
</feature>
<sequence length="100" mass="10231">MALIGSADTRALFLAAVMVMAMVLEPNSVQGLAGNCIDLKGGTCDETTVCPMVCKSVGYVDPVVNCQSSGVCCCKVKLGPPASRGQPAAEAPVEPVDLKM</sequence>
<dbReference type="AlphaFoldDB" id="A0A4U6U0C5"/>
<accession>A0A4U6U0C5</accession>
<gene>
    <name evidence="3" type="ORF">SEVIR_6G053400v2</name>
</gene>
<evidence type="ECO:0000313" key="4">
    <source>
        <dbReference type="Proteomes" id="UP000298652"/>
    </source>
</evidence>
<evidence type="ECO:0000256" key="1">
    <source>
        <dbReference type="SAM" id="MobiDB-lite"/>
    </source>
</evidence>
<evidence type="ECO:0000313" key="3">
    <source>
        <dbReference type="EMBL" id="TKW08870.1"/>
    </source>
</evidence>
<feature type="region of interest" description="Disordered" evidence="1">
    <location>
        <begin position="80"/>
        <end position="100"/>
    </location>
</feature>
<dbReference type="OMA" id="SGVCCCK"/>
<evidence type="ECO:0008006" key="5">
    <source>
        <dbReference type="Google" id="ProtNLM"/>
    </source>
</evidence>
<keyword evidence="4" id="KW-1185">Reference proteome</keyword>
<protein>
    <recommendedName>
        <fullName evidence="5">Bifunctional inhibitor/plant lipid transfer protein/seed storage helical domain-containing protein</fullName>
    </recommendedName>
</protein>
<dbReference type="EMBL" id="CM016557">
    <property type="protein sequence ID" value="TKW08870.1"/>
    <property type="molecule type" value="Genomic_DNA"/>
</dbReference>
<name>A0A4U6U0C5_SETVI</name>
<organism evidence="3 4">
    <name type="scientific">Setaria viridis</name>
    <name type="common">Green bristlegrass</name>
    <name type="synonym">Setaria italica subsp. viridis</name>
    <dbReference type="NCBI Taxonomy" id="4556"/>
    <lineage>
        <taxon>Eukaryota</taxon>
        <taxon>Viridiplantae</taxon>
        <taxon>Streptophyta</taxon>
        <taxon>Embryophyta</taxon>
        <taxon>Tracheophyta</taxon>
        <taxon>Spermatophyta</taxon>
        <taxon>Magnoliopsida</taxon>
        <taxon>Liliopsida</taxon>
        <taxon>Poales</taxon>
        <taxon>Poaceae</taxon>
        <taxon>PACMAD clade</taxon>
        <taxon>Panicoideae</taxon>
        <taxon>Panicodae</taxon>
        <taxon>Paniceae</taxon>
        <taxon>Cenchrinae</taxon>
        <taxon>Setaria</taxon>
    </lineage>
</organism>
<feature type="chain" id="PRO_5020191476" description="Bifunctional inhibitor/plant lipid transfer protein/seed storage helical domain-containing protein" evidence="2">
    <location>
        <begin position="27"/>
        <end position="100"/>
    </location>
</feature>